<dbReference type="AlphaFoldDB" id="A0A1H9RIJ9"/>
<name>A0A1H9RIJ9_9ACTN</name>
<feature type="domain" description="DUF2249" evidence="1">
    <location>
        <begin position="24"/>
        <end position="88"/>
    </location>
</feature>
<dbReference type="STRING" id="64702.SAMN05443377_107106"/>
<dbReference type="Pfam" id="PF10006">
    <property type="entry name" value="DUF2249"/>
    <property type="match status" value="1"/>
</dbReference>
<evidence type="ECO:0000259" key="1">
    <source>
        <dbReference type="Pfam" id="PF10006"/>
    </source>
</evidence>
<dbReference type="EMBL" id="FOGZ01000007">
    <property type="protein sequence ID" value="SER72572.1"/>
    <property type="molecule type" value="Genomic_DNA"/>
</dbReference>
<dbReference type="RefSeq" id="WP_091968652.1">
    <property type="nucleotide sequence ID" value="NZ_FOGZ01000007.1"/>
</dbReference>
<keyword evidence="3" id="KW-1185">Reference proteome</keyword>
<reference evidence="2 3" key="1">
    <citation type="submission" date="2016-10" db="EMBL/GenBank/DDBJ databases">
        <authorList>
            <person name="de Groot N.N."/>
        </authorList>
    </citation>
    <scope>NUCLEOTIDE SEQUENCE [LARGE SCALE GENOMIC DNA]</scope>
    <source>
        <strain evidence="2 3">DSM 16859</strain>
    </source>
</reference>
<evidence type="ECO:0000313" key="3">
    <source>
        <dbReference type="Proteomes" id="UP000198815"/>
    </source>
</evidence>
<protein>
    <submittedName>
        <fullName evidence="2">Uncharacterized conserved protein</fullName>
    </submittedName>
</protein>
<dbReference type="OrthoDB" id="8451629at2"/>
<organism evidence="2 3">
    <name type="scientific">Propionibacterium cyclohexanicum</name>
    <dbReference type="NCBI Taxonomy" id="64702"/>
    <lineage>
        <taxon>Bacteria</taxon>
        <taxon>Bacillati</taxon>
        <taxon>Actinomycetota</taxon>
        <taxon>Actinomycetes</taxon>
        <taxon>Propionibacteriales</taxon>
        <taxon>Propionibacteriaceae</taxon>
        <taxon>Propionibacterium</taxon>
    </lineage>
</organism>
<sequence>MSSENRQIGQAIPINAGDIPVLVATEIPHEIRHGAIIGAFQSLRPGNSMVLVAPHNPLPLLDQLREVADLDVSYLQSGPVEWRLQLTKP</sequence>
<dbReference type="InterPro" id="IPR018720">
    <property type="entry name" value="DUF2249"/>
</dbReference>
<proteinExistence type="predicted"/>
<dbReference type="Proteomes" id="UP000198815">
    <property type="component" value="Unassembled WGS sequence"/>
</dbReference>
<accession>A0A1H9RIJ9</accession>
<gene>
    <name evidence="2" type="ORF">SAMN05443377_107106</name>
</gene>
<evidence type="ECO:0000313" key="2">
    <source>
        <dbReference type="EMBL" id="SER72572.1"/>
    </source>
</evidence>